<dbReference type="InterPro" id="IPR053709">
    <property type="entry name" value="eRP_eS24_sf"/>
</dbReference>
<protein>
    <submittedName>
        <fullName evidence="2">40S ribosomal protein S24-2</fullName>
    </submittedName>
</protein>
<dbReference type="Gene3D" id="3.30.70.3370">
    <property type="match status" value="1"/>
</dbReference>
<keyword evidence="2" id="KW-0687">Ribonucleoprotein</keyword>
<accession>A0A2P2KRC1</accession>
<sequence>MADKAVTIRTRKFMTNRLLSRKQFVRQSIRFSLSLLGWADDVRKYLLLLMGFQRNPFDDYLSTKISEAIYLSLFLFGHLIIYHIQCLLVWSCNFILRVLF</sequence>
<proteinExistence type="predicted"/>
<keyword evidence="1" id="KW-0812">Transmembrane</keyword>
<evidence type="ECO:0000256" key="1">
    <source>
        <dbReference type="SAM" id="Phobius"/>
    </source>
</evidence>
<keyword evidence="2" id="KW-0689">Ribosomal protein</keyword>
<keyword evidence="1" id="KW-0472">Membrane</keyword>
<feature type="transmembrane region" description="Helical" evidence="1">
    <location>
        <begin position="68"/>
        <end position="96"/>
    </location>
</feature>
<dbReference type="AlphaFoldDB" id="A0A2P2KRC1"/>
<evidence type="ECO:0000313" key="2">
    <source>
        <dbReference type="EMBL" id="MBX08286.1"/>
    </source>
</evidence>
<name>A0A2P2KRC1_RHIMU</name>
<keyword evidence="1" id="KW-1133">Transmembrane helix</keyword>
<reference evidence="2" key="1">
    <citation type="submission" date="2018-02" db="EMBL/GenBank/DDBJ databases">
        <title>Rhizophora mucronata_Transcriptome.</title>
        <authorList>
            <person name="Meera S.P."/>
            <person name="Sreeshan A."/>
            <person name="Augustine A."/>
        </authorList>
    </citation>
    <scope>NUCLEOTIDE SEQUENCE</scope>
    <source>
        <tissue evidence="2">Leaf</tissue>
    </source>
</reference>
<organism evidence="2">
    <name type="scientific">Rhizophora mucronata</name>
    <name type="common">Asiatic mangrove</name>
    <dbReference type="NCBI Taxonomy" id="61149"/>
    <lineage>
        <taxon>Eukaryota</taxon>
        <taxon>Viridiplantae</taxon>
        <taxon>Streptophyta</taxon>
        <taxon>Embryophyta</taxon>
        <taxon>Tracheophyta</taxon>
        <taxon>Spermatophyta</taxon>
        <taxon>Magnoliopsida</taxon>
        <taxon>eudicotyledons</taxon>
        <taxon>Gunneridae</taxon>
        <taxon>Pentapetalae</taxon>
        <taxon>rosids</taxon>
        <taxon>fabids</taxon>
        <taxon>Malpighiales</taxon>
        <taxon>Rhizophoraceae</taxon>
        <taxon>Rhizophora</taxon>
    </lineage>
</organism>
<dbReference type="GO" id="GO:0005840">
    <property type="term" value="C:ribosome"/>
    <property type="evidence" value="ECO:0007669"/>
    <property type="project" value="UniProtKB-KW"/>
</dbReference>
<dbReference type="EMBL" id="GGEC01027802">
    <property type="protein sequence ID" value="MBX08286.1"/>
    <property type="molecule type" value="Transcribed_RNA"/>
</dbReference>